<evidence type="ECO:0000313" key="3">
    <source>
        <dbReference type="Proteomes" id="UP000297900"/>
    </source>
</evidence>
<feature type="domain" description="DUF4240" evidence="1">
    <location>
        <begin position="1"/>
        <end position="125"/>
    </location>
</feature>
<dbReference type="Proteomes" id="UP000297900">
    <property type="component" value="Unassembled WGS sequence"/>
</dbReference>
<evidence type="ECO:0000259" key="1">
    <source>
        <dbReference type="Pfam" id="PF14024"/>
    </source>
</evidence>
<dbReference type="OrthoDB" id="6200718at2"/>
<accession>A0A4Y8LRE6</accession>
<protein>
    <submittedName>
        <fullName evidence="2">DUF4240 domain-containing protein</fullName>
    </submittedName>
</protein>
<organism evidence="2 3">
    <name type="scientific">Cohnella luojiensis</name>
    <dbReference type="NCBI Taxonomy" id="652876"/>
    <lineage>
        <taxon>Bacteria</taxon>
        <taxon>Bacillati</taxon>
        <taxon>Bacillota</taxon>
        <taxon>Bacilli</taxon>
        <taxon>Bacillales</taxon>
        <taxon>Paenibacillaceae</taxon>
        <taxon>Cohnella</taxon>
    </lineage>
</organism>
<dbReference type="InterPro" id="IPR025334">
    <property type="entry name" value="DUF4240"/>
</dbReference>
<keyword evidence="3" id="KW-1185">Reference proteome</keyword>
<evidence type="ECO:0000313" key="2">
    <source>
        <dbReference type="EMBL" id="TFE22574.1"/>
    </source>
</evidence>
<dbReference type="Pfam" id="PF14024">
    <property type="entry name" value="DUF4240"/>
    <property type="match status" value="1"/>
</dbReference>
<comment type="caution">
    <text evidence="2">The sequence shown here is derived from an EMBL/GenBank/DDBJ whole genome shotgun (WGS) entry which is preliminary data.</text>
</comment>
<proteinExistence type="predicted"/>
<name>A0A4Y8LRE6_9BACL</name>
<dbReference type="EMBL" id="SOMN01000045">
    <property type="protein sequence ID" value="TFE22574.1"/>
    <property type="molecule type" value="Genomic_DNA"/>
</dbReference>
<reference evidence="2 3" key="1">
    <citation type="submission" date="2019-03" db="EMBL/GenBank/DDBJ databases">
        <title>Cohnella endophytica sp. nov., a novel endophytic bacterium isolated from bark of Sonneratia apetala.</title>
        <authorList>
            <person name="Tuo L."/>
        </authorList>
    </citation>
    <scope>NUCLEOTIDE SEQUENCE [LARGE SCALE GENOMIC DNA]</scope>
    <source>
        <strain evidence="2 3">CCTCC AB 208254</strain>
    </source>
</reference>
<sequence length="185" mass="22030">MTSNFFWELINNSKKNGVEQVEWLTKELIKKNSEEIIQFEIEFKNKLEQSYTSSLWGAAFVIMGGCSDDGFDYFRCWLISRGEEVFNQVLKNPEFLAEYLTEDYLLEDEFAPQLEELLSVASDAYIYQKTGMFEYNDDTKTKFLKELEARGYNFEPIEIEIDWEEEDLEVRYPFLWDRFGENPLT</sequence>
<dbReference type="RefSeq" id="WP_135154314.1">
    <property type="nucleotide sequence ID" value="NZ_SOMN01000045.1"/>
</dbReference>
<dbReference type="AlphaFoldDB" id="A0A4Y8LRE6"/>
<gene>
    <name evidence="2" type="ORF">E2980_21525</name>
</gene>